<dbReference type="eggNOG" id="ENOG502STVI">
    <property type="taxonomic scope" value="Eukaryota"/>
</dbReference>
<feature type="compositionally biased region" description="Gly residues" evidence="2">
    <location>
        <begin position="1"/>
        <end position="16"/>
    </location>
</feature>
<evidence type="ECO:0000256" key="1">
    <source>
        <dbReference type="SAM" id="Coils"/>
    </source>
</evidence>
<dbReference type="AlphaFoldDB" id="D7FJ45"/>
<dbReference type="STRING" id="2880.D7FJ45"/>
<sequence length="221" mass="24719">MAVGGGATESGDGEAGGPVDAESQLLETELNEAEFTLLGEVQQIEHLAQENSNKLEELRGLKEDVNTLQEKNEYHISMLQDEHASVQQELSHKMAVLREQATQLGLKHERYKTAARLNEEISAEVEALLRKMEQRTKTHGEEVHAIRQEVLHLRQQLESTFRKTLKDLGGTYRRKAFEALASEEKTDMRANKLLREEMALQELGTCWSIGSGSVVGAVRVA</sequence>
<accession>D7FJ45</accession>
<feature type="coiled-coil region" evidence="1">
    <location>
        <begin position="111"/>
        <end position="138"/>
    </location>
</feature>
<organism evidence="3 4">
    <name type="scientific">Ectocarpus siliculosus</name>
    <name type="common">Brown alga</name>
    <name type="synonym">Conferva siliculosa</name>
    <dbReference type="NCBI Taxonomy" id="2880"/>
    <lineage>
        <taxon>Eukaryota</taxon>
        <taxon>Sar</taxon>
        <taxon>Stramenopiles</taxon>
        <taxon>Ochrophyta</taxon>
        <taxon>PX clade</taxon>
        <taxon>Phaeophyceae</taxon>
        <taxon>Ectocarpales</taxon>
        <taxon>Ectocarpaceae</taxon>
        <taxon>Ectocarpus</taxon>
    </lineage>
</organism>
<reference evidence="3 4" key="1">
    <citation type="journal article" date="2010" name="Nature">
        <title>The Ectocarpus genome and the independent evolution of multicellularity in brown algae.</title>
        <authorList>
            <person name="Cock J.M."/>
            <person name="Sterck L."/>
            <person name="Rouze P."/>
            <person name="Scornet D."/>
            <person name="Allen A.E."/>
            <person name="Amoutzias G."/>
            <person name="Anthouard V."/>
            <person name="Artiguenave F."/>
            <person name="Aury J.M."/>
            <person name="Badger J.H."/>
            <person name="Beszteri B."/>
            <person name="Billiau K."/>
            <person name="Bonnet E."/>
            <person name="Bothwell J.H."/>
            <person name="Bowler C."/>
            <person name="Boyen C."/>
            <person name="Brownlee C."/>
            <person name="Carrano C.J."/>
            <person name="Charrier B."/>
            <person name="Cho G.Y."/>
            <person name="Coelho S.M."/>
            <person name="Collen J."/>
            <person name="Corre E."/>
            <person name="Da Silva C."/>
            <person name="Delage L."/>
            <person name="Delaroque N."/>
            <person name="Dittami S.M."/>
            <person name="Doulbeau S."/>
            <person name="Elias M."/>
            <person name="Farnham G."/>
            <person name="Gachon C.M."/>
            <person name="Gschloessl B."/>
            <person name="Heesch S."/>
            <person name="Jabbari K."/>
            <person name="Jubin C."/>
            <person name="Kawai H."/>
            <person name="Kimura K."/>
            <person name="Kloareg B."/>
            <person name="Kupper F.C."/>
            <person name="Lang D."/>
            <person name="Le Bail A."/>
            <person name="Leblanc C."/>
            <person name="Lerouge P."/>
            <person name="Lohr M."/>
            <person name="Lopez P.J."/>
            <person name="Martens C."/>
            <person name="Maumus F."/>
            <person name="Michel G."/>
            <person name="Miranda-Saavedra D."/>
            <person name="Morales J."/>
            <person name="Moreau H."/>
            <person name="Motomura T."/>
            <person name="Nagasato C."/>
            <person name="Napoli C.A."/>
            <person name="Nelson D.R."/>
            <person name="Nyvall-Collen P."/>
            <person name="Peters A.F."/>
            <person name="Pommier C."/>
            <person name="Potin P."/>
            <person name="Poulain J."/>
            <person name="Quesneville H."/>
            <person name="Read B."/>
            <person name="Rensing S.A."/>
            <person name="Ritter A."/>
            <person name="Rousvoal S."/>
            <person name="Samanta M."/>
            <person name="Samson G."/>
            <person name="Schroeder D.C."/>
            <person name="Segurens B."/>
            <person name="Strittmatter M."/>
            <person name="Tonon T."/>
            <person name="Tregear J.W."/>
            <person name="Valentin K."/>
            <person name="von Dassow P."/>
            <person name="Yamagishi T."/>
            <person name="Van de Peer Y."/>
            <person name="Wincker P."/>
        </authorList>
    </citation>
    <scope>NUCLEOTIDE SEQUENCE [LARGE SCALE GENOMIC DNA]</scope>
    <source>
        <strain evidence="4">Ec32 / CCAP1310/4</strain>
    </source>
</reference>
<evidence type="ECO:0000256" key="2">
    <source>
        <dbReference type="SAM" id="MobiDB-lite"/>
    </source>
</evidence>
<feature type="coiled-coil region" evidence="1">
    <location>
        <begin position="41"/>
        <end position="71"/>
    </location>
</feature>
<dbReference type="InParanoid" id="D7FJ45"/>
<keyword evidence="4" id="KW-1185">Reference proteome</keyword>
<dbReference type="Proteomes" id="UP000002630">
    <property type="component" value="Linkage Group LG04"/>
</dbReference>
<keyword evidence="1" id="KW-0175">Coiled coil</keyword>
<protein>
    <submittedName>
        <fullName evidence="3">Uncharacterized protein</fullName>
    </submittedName>
</protein>
<dbReference type="OrthoDB" id="77857at2759"/>
<name>D7FJ45_ECTSI</name>
<dbReference type="EMBL" id="FN647916">
    <property type="protein sequence ID" value="CBJ28955.1"/>
    <property type="molecule type" value="Genomic_DNA"/>
</dbReference>
<feature type="region of interest" description="Disordered" evidence="2">
    <location>
        <begin position="1"/>
        <end position="20"/>
    </location>
</feature>
<gene>
    <name evidence="3" type="ORF">Esi_0127_0022</name>
</gene>
<dbReference type="EMBL" id="FN649729">
    <property type="protein sequence ID" value="CBJ28955.1"/>
    <property type="molecule type" value="Genomic_DNA"/>
</dbReference>
<evidence type="ECO:0000313" key="4">
    <source>
        <dbReference type="Proteomes" id="UP000002630"/>
    </source>
</evidence>
<evidence type="ECO:0000313" key="3">
    <source>
        <dbReference type="EMBL" id="CBJ28955.1"/>
    </source>
</evidence>
<proteinExistence type="predicted"/>